<dbReference type="EC" id="2.7.13.3" evidence="3"/>
<dbReference type="InterPro" id="IPR003661">
    <property type="entry name" value="HisK_dim/P_dom"/>
</dbReference>
<dbReference type="Gene3D" id="1.10.287.130">
    <property type="match status" value="1"/>
</dbReference>
<dbReference type="InterPro" id="IPR029151">
    <property type="entry name" value="Sensor-like_sf"/>
</dbReference>
<evidence type="ECO:0000256" key="12">
    <source>
        <dbReference type="SAM" id="Phobius"/>
    </source>
</evidence>
<dbReference type="GO" id="GO:0000155">
    <property type="term" value="F:phosphorelay sensor kinase activity"/>
    <property type="evidence" value="ECO:0007669"/>
    <property type="project" value="InterPro"/>
</dbReference>
<dbReference type="SMART" id="SM00387">
    <property type="entry name" value="HATPase_c"/>
    <property type="match status" value="1"/>
</dbReference>
<evidence type="ECO:0000256" key="7">
    <source>
        <dbReference type="ARBA" id="ARBA00022692"/>
    </source>
</evidence>
<keyword evidence="6" id="KW-0808">Transferase</keyword>
<evidence type="ECO:0000256" key="11">
    <source>
        <dbReference type="ARBA" id="ARBA00023136"/>
    </source>
</evidence>
<evidence type="ECO:0000256" key="3">
    <source>
        <dbReference type="ARBA" id="ARBA00012438"/>
    </source>
</evidence>
<sequence>MKLAARILIAFSLILSLGFYYLTHDVLTSIRVRYLEGVEESLVDGARIMAAMVSQDMETGTFAPDTLRATFTKAYAREFASKIYHLNKTSVDMRVYITDNRGRLLFDSLDKAPAGTDYSQWRDVSLTLEGKYGARSTREGEDPNEPTVLYVAAPILMGDQITGVLTVGKPTTNINSFLRIAKAQIIKRSVIALTAALFAGFFLILFITRPIKRLTRYAHDVRKGKKAALPTLDRSEIGEMGRAFESMKDALEGRKYVETYVQTLTHEIKSPISAIQGAAELLEEEMPAPQRQRFINNIQNESRRIRQLVDRMLQLAAIENMKGLKEPEPLAVKALINSVTERLMPLVAQKSIHLAQDIDTDLTVTGDAFLLKQALSNLIQNAIDFSAHGETIRIAANRKGSLASFSVEDRGPGIPDYAQDRLFEKFFSLQRPGDHKKSTGLGLNFVKEIAELHRGHITLENRTNGGARAILTLPLSQEKQ</sequence>
<dbReference type="SMART" id="SM00388">
    <property type="entry name" value="HisKA"/>
    <property type="match status" value="1"/>
</dbReference>
<keyword evidence="4" id="KW-1003">Cell membrane</keyword>
<dbReference type="AlphaFoldDB" id="A0A4U8YQB7"/>
<keyword evidence="5" id="KW-0597">Phosphoprotein</keyword>
<dbReference type="RefSeq" id="WP_180143074.1">
    <property type="nucleotide sequence ID" value="NZ_CAADHO010000007.1"/>
</dbReference>
<dbReference type="Pfam" id="PF00512">
    <property type="entry name" value="HisKA"/>
    <property type="match status" value="1"/>
</dbReference>
<dbReference type="SUPFAM" id="SSF47384">
    <property type="entry name" value="Homodimeric domain of signal transducing histidine kinase"/>
    <property type="match status" value="1"/>
</dbReference>
<organism evidence="15 16">
    <name type="scientific">Desulfoluna butyratoxydans</name>
    <dbReference type="NCBI Taxonomy" id="231438"/>
    <lineage>
        <taxon>Bacteria</taxon>
        <taxon>Pseudomonadati</taxon>
        <taxon>Thermodesulfobacteriota</taxon>
        <taxon>Desulfobacteria</taxon>
        <taxon>Desulfobacterales</taxon>
        <taxon>Desulfolunaceae</taxon>
        <taxon>Desulfoluna</taxon>
    </lineage>
</organism>
<dbReference type="Gene3D" id="6.10.340.10">
    <property type="match status" value="1"/>
</dbReference>
<comment type="subcellular location">
    <subcellularLocation>
        <location evidence="2">Cell membrane</location>
        <topology evidence="2">Multi-pass membrane protein</topology>
    </subcellularLocation>
</comment>
<dbReference type="PROSITE" id="PS50109">
    <property type="entry name" value="HIS_KIN"/>
    <property type="match status" value="1"/>
</dbReference>
<dbReference type="InterPro" id="IPR005467">
    <property type="entry name" value="His_kinase_dom"/>
</dbReference>
<keyword evidence="9 12" id="KW-1133">Transmembrane helix</keyword>
<dbReference type="NCBIfam" id="NF008312">
    <property type="entry name" value="PRK11100.1"/>
    <property type="match status" value="1"/>
</dbReference>
<dbReference type="Pfam" id="PF00672">
    <property type="entry name" value="HAMP"/>
    <property type="match status" value="1"/>
</dbReference>
<feature type="domain" description="HAMP" evidence="14">
    <location>
        <begin position="205"/>
        <end position="256"/>
    </location>
</feature>
<dbReference type="Gene3D" id="3.30.450.20">
    <property type="entry name" value="PAS domain"/>
    <property type="match status" value="1"/>
</dbReference>
<dbReference type="InterPro" id="IPR036890">
    <property type="entry name" value="HATPase_C_sf"/>
</dbReference>
<gene>
    <name evidence="15" type="ORF">MSL71_35970</name>
</gene>
<dbReference type="PANTHER" id="PTHR45436:SF10">
    <property type="entry name" value="HISTIDINE KINASE"/>
    <property type="match status" value="1"/>
</dbReference>
<evidence type="ECO:0000256" key="4">
    <source>
        <dbReference type="ARBA" id="ARBA00022475"/>
    </source>
</evidence>
<dbReference type="Pfam" id="PF02518">
    <property type="entry name" value="HATPase_c"/>
    <property type="match status" value="1"/>
</dbReference>
<evidence type="ECO:0000256" key="8">
    <source>
        <dbReference type="ARBA" id="ARBA00022777"/>
    </source>
</evidence>
<dbReference type="GO" id="GO:0005886">
    <property type="term" value="C:plasma membrane"/>
    <property type="evidence" value="ECO:0007669"/>
    <property type="project" value="UniProtKB-SubCell"/>
</dbReference>
<evidence type="ECO:0000256" key="2">
    <source>
        <dbReference type="ARBA" id="ARBA00004651"/>
    </source>
</evidence>
<dbReference type="InterPro" id="IPR003594">
    <property type="entry name" value="HATPase_dom"/>
</dbReference>
<dbReference type="Proteomes" id="UP000507962">
    <property type="component" value="Unassembled WGS sequence"/>
</dbReference>
<dbReference type="PROSITE" id="PS50885">
    <property type="entry name" value="HAMP"/>
    <property type="match status" value="1"/>
</dbReference>
<reference evidence="15 16" key="1">
    <citation type="submission" date="2019-03" db="EMBL/GenBank/DDBJ databases">
        <authorList>
            <person name="Nijsse B."/>
        </authorList>
    </citation>
    <scope>NUCLEOTIDE SEQUENCE [LARGE SCALE GENOMIC DNA]</scope>
    <source>
        <strain evidence="15">Desulfoluna butyratoxydans MSL71</strain>
    </source>
</reference>
<evidence type="ECO:0000256" key="6">
    <source>
        <dbReference type="ARBA" id="ARBA00022679"/>
    </source>
</evidence>
<feature type="transmembrane region" description="Helical" evidence="12">
    <location>
        <begin position="189"/>
        <end position="207"/>
    </location>
</feature>
<keyword evidence="16" id="KW-1185">Reference proteome</keyword>
<evidence type="ECO:0000259" key="14">
    <source>
        <dbReference type="PROSITE" id="PS50885"/>
    </source>
</evidence>
<evidence type="ECO:0000256" key="9">
    <source>
        <dbReference type="ARBA" id="ARBA00022989"/>
    </source>
</evidence>
<dbReference type="CDD" id="cd00082">
    <property type="entry name" value="HisKA"/>
    <property type="match status" value="1"/>
</dbReference>
<dbReference type="InterPro" id="IPR036097">
    <property type="entry name" value="HisK_dim/P_sf"/>
</dbReference>
<dbReference type="PANTHER" id="PTHR45436">
    <property type="entry name" value="SENSOR HISTIDINE KINASE YKOH"/>
    <property type="match status" value="1"/>
</dbReference>
<dbReference type="CDD" id="cd06225">
    <property type="entry name" value="HAMP"/>
    <property type="match status" value="1"/>
</dbReference>
<evidence type="ECO:0000313" key="16">
    <source>
        <dbReference type="Proteomes" id="UP000507962"/>
    </source>
</evidence>
<proteinExistence type="predicted"/>
<dbReference type="SUPFAM" id="SSF55874">
    <property type="entry name" value="ATPase domain of HSP90 chaperone/DNA topoisomerase II/histidine kinase"/>
    <property type="match status" value="1"/>
</dbReference>
<evidence type="ECO:0000313" key="15">
    <source>
        <dbReference type="EMBL" id="VFQ45934.1"/>
    </source>
</evidence>
<dbReference type="Gene3D" id="3.30.565.10">
    <property type="entry name" value="Histidine kinase-like ATPase, C-terminal domain"/>
    <property type="match status" value="1"/>
</dbReference>
<keyword evidence="8 15" id="KW-0418">Kinase</keyword>
<feature type="domain" description="Histidine kinase" evidence="13">
    <location>
        <begin position="263"/>
        <end position="477"/>
    </location>
</feature>
<dbReference type="InterPro" id="IPR003660">
    <property type="entry name" value="HAMP_dom"/>
</dbReference>
<dbReference type="SMART" id="SM00304">
    <property type="entry name" value="HAMP"/>
    <property type="match status" value="1"/>
</dbReference>
<keyword evidence="10" id="KW-0902">Two-component regulatory system</keyword>
<keyword evidence="7 12" id="KW-0812">Transmembrane</keyword>
<dbReference type="SUPFAM" id="SSF158472">
    <property type="entry name" value="HAMP domain-like"/>
    <property type="match status" value="1"/>
</dbReference>
<name>A0A4U8YQB7_9BACT</name>
<accession>A0A4U8YQB7</accession>
<comment type="catalytic activity">
    <reaction evidence="1">
        <text>ATP + protein L-histidine = ADP + protein N-phospho-L-histidine.</text>
        <dbReference type="EC" id="2.7.13.3"/>
    </reaction>
</comment>
<keyword evidence="11 12" id="KW-0472">Membrane</keyword>
<dbReference type="InterPro" id="IPR050428">
    <property type="entry name" value="TCS_sensor_his_kinase"/>
</dbReference>
<dbReference type="EMBL" id="CAADHO010000007">
    <property type="protein sequence ID" value="VFQ45934.1"/>
    <property type="molecule type" value="Genomic_DNA"/>
</dbReference>
<dbReference type="SUPFAM" id="SSF103190">
    <property type="entry name" value="Sensory domain-like"/>
    <property type="match status" value="1"/>
</dbReference>
<evidence type="ECO:0000256" key="1">
    <source>
        <dbReference type="ARBA" id="ARBA00000085"/>
    </source>
</evidence>
<evidence type="ECO:0000256" key="10">
    <source>
        <dbReference type="ARBA" id="ARBA00023012"/>
    </source>
</evidence>
<dbReference type="PRINTS" id="PR00344">
    <property type="entry name" value="BCTRLSENSOR"/>
</dbReference>
<evidence type="ECO:0000259" key="13">
    <source>
        <dbReference type="PROSITE" id="PS50109"/>
    </source>
</evidence>
<protein>
    <recommendedName>
        <fullName evidence="3">histidine kinase</fullName>
        <ecNumber evidence="3">2.7.13.3</ecNumber>
    </recommendedName>
</protein>
<evidence type="ECO:0000256" key="5">
    <source>
        <dbReference type="ARBA" id="ARBA00022553"/>
    </source>
</evidence>
<dbReference type="InterPro" id="IPR004358">
    <property type="entry name" value="Sig_transdc_His_kin-like_C"/>
</dbReference>